<sequence length="161" mass="18889">MDLIENTETIIEEPIMNKNVFIIHGHNEAKWRELEKILKTDFGLNPIILGEQPDKGITTLIDKFEFYADQCSYAFALFTPDDIVENKGNKYFQARPNVIFELGWFVARLGRRNTCLILQDNHETIQMFSDFQGVIQKRFKQDVKELYRDIMLELKDVGVIQ</sequence>
<evidence type="ECO:0000313" key="2">
    <source>
        <dbReference type="EMBL" id="THF84704.1"/>
    </source>
</evidence>
<organism evidence="2 3">
    <name type="scientific">Cohnella fermenti</name>
    <dbReference type="NCBI Taxonomy" id="2565925"/>
    <lineage>
        <taxon>Bacteria</taxon>
        <taxon>Bacillati</taxon>
        <taxon>Bacillota</taxon>
        <taxon>Bacilli</taxon>
        <taxon>Bacillales</taxon>
        <taxon>Paenibacillaceae</taxon>
        <taxon>Cohnella</taxon>
    </lineage>
</organism>
<evidence type="ECO:0000313" key="3">
    <source>
        <dbReference type="Proteomes" id="UP000310636"/>
    </source>
</evidence>
<accession>A0A4S4C9K6</accession>
<dbReference type="EMBL" id="SSOB01000001">
    <property type="protein sequence ID" value="THF84704.1"/>
    <property type="molecule type" value="Genomic_DNA"/>
</dbReference>
<proteinExistence type="predicted"/>
<name>A0A4S4C9K6_9BACL</name>
<feature type="domain" description="CD-NTase-associated protein 12/Pycsar effector protein TIR" evidence="1">
    <location>
        <begin position="19"/>
        <end position="140"/>
    </location>
</feature>
<dbReference type="OrthoDB" id="5497289at2"/>
<reference evidence="2 3" key="1">
    <citation type="submission" date="2019-04" db="EMBL/GenBank/DDBJ databases">
        <title>Cohnella sp. nov. isolated from preserved vegetables.</title>
        <authorList>
            <person name="Lin S.-Y."/>
            <person name="Hung M.-H."/>
            <person name="Young C.-C."/>
        </authorList>
    </citation>
    <scope>NUCLEOTIDE SEQUENCE [LARGE SCALE GENOMIC DNA]</scope>
    <source>
        <strain evidence="2 3">CC-MHH1044</strain>
    </source>
</reference>
<protein>
    <recommendedName>
        <fullName evidence="1">CD-NTase-associated protein 12/Pycsar effector protein TIR domain-containing protein</fullName>
    </recommendedName>
</protein>
<dbReference type="Proteomes" id="UP000310636">
    <property type="component" value="Unassembled WGS sequence"/>
</dbReference>
<evidence type="ECO:0000259" key="1">
    <source>
        <dbReference type="Pfam" id="PF10137"/>
    </source>
</evidence>
<dbReference type="GO" id="GO:0050135">
    <property type="term" value="F:NADP+ nucleosidase activity"/>
    <property type="evidence" value="ECO:0007669"/>
    <property type="project" value="InterPro"/>
</dbReference>
<dbReference type="Pfam" id="PF10137">
    <property type="entry name" value="CAP12-PCTIR_TIR"/>
    <property type="match status" value="1"/>
</dbReference>
<dbReference type="AlphaFoldDB" id="A0A4S4C9K6"/>
<comment type="caution">
    <text evidence="2">The sequence shown here is derived from an EMBL/GenBank/DDBJ whole genome shotgun (WGS) entry which is preliminary data.</text>
</comment>
<gene>
    <name evidence="2" type="ORF">E6C55_00020</name>
</gene>
<dbReference type="InterPro" id="IPR019302">
    <property type="entry name" value="CAP12/PCTIR_TIR_dom"/>
</dbReference>
<keyword evidence="3" id="KW-1185">Reference proteome</keyword>